<name>U6KQ91_EIMTE</name>
<keyword evidence="2" id="KW-0812">Transmembrane</keyword>
<reference evidence="3" key="2">
    <citation type="submission" date="2013-10" db="EMBL/GenBank/DDBJ databases">
        <authorList>
            <person name="Aslett M."/>
        </authorList>
    </citation>
    <scope>NUCLEOTIDE SEQUENCE [LARGE SCALE GENOMIC DNA]</scope>
    <source>
        <strain evidence="3">Houghton</strain>
    </source>
</reference>
<dbReference type="AlphaFoldDB" id="U6KQ91"/>
<proteinExistence type="predicted"/>
<organism evidence="3 4">
    <name type="scientific">Eimeria tenella</name>
    <name type="common">Coccidian parasite</name>
    <dbReference type="NCBI Taxonomy" id="5802"/>
    <lineage>
        <taxon>Eukaryota</taxon>
        <taxon>Sar</taxon>
        <taxon>Alveolata</taxon>
        <taxon>Apicomplexa</taxon>
        <taxon>Conoidasida</taxon>
        <taxon>Coccidia</taxon>
        <taxon>Eucoccidiorida</taxon>
        <taxon>Eimeriorina</taxon>
        <taxon>Eimeriidae</taxon>
        <taxon>Eimeria</taxon>
    </lineage>
</organism>
<accession>U6KQ91</accession>
<dbReference type="VEuPathDB" id="ToxoDB:ETH_00001585"/>
<dbReference type="EMBL" id="HG673769">
    <property type="protein sequence ID" value="CDJ37608.1"/>
    <property type="molecule type" value="Genomic_DNA"/>
</dbReference>
<gene>
    <name evidence="3" type="ORF">ETH_00001585</name>
</gene>
<evidence type="ECO:0000256" key="2">
    <source>
        <dbReference type="SAM" id="Phobius"/>
    </source>
</evidence>
<sequence>MKALANCSLHYALINRIDETAALTPLAARGGRHRETEEEHSQLVYFSKVCCLRAANKSQKKLQRELPTSDSPQHRQQLFAEGEKWAQRTIPTSFLPPLPLYLQKTKLKNGELHLAAFLRGFDSRRSLEHSRAEARQLQPGWAALLLRLALVHLLSSVAVAGGLAANLWLSRRGLCVRLPRGLGPLGALGALHARAHSWLLSRVCPSSPWLQQVLLGPLFEELEFRLLLPLLLSRAAGLAGGLADSRAAAAAEAEQQSRKEGGREASLQGSKDEKKWLREGRAKGVCAAFKCTYSPGVVVACSALFAFAHYESFPLSEKNPFQSRRAAAAKCCIRANRWLTALLQGLAWGFGPPLILKGTQHSAAALLSLLLSFLLHALNNLQSAALLQTLQRRRSSKRRAQNPFAFGTLESS</sequence>
<keyword evidence="2" id="KW-0472">Membrane</keyword>
<evidence type="ECO:0000256" key="1">
    <source>
        <dbReference type="SAM" id="MobiDB-lite"/>
    </source>
</evidence>
<dbReference type="GeneID" id="25249532"/>
<dbReference type="Proteomes" id="UP000030747">
    <property type="component" value="Unassembled WGS sequence"/>
</dbReference>
<feature type="transmembrane region" description="Helical" evidence="2">
    <location>
        <begin position="362"/>
        <end position="387"/>
    </location>
</feature>
<feature type="region of interest" description="Disordered" evidence="1">
    <location>
        <begin position="253"/>
        <end position="272"/>
    </location>
</feature>
<evidence type="ECO:0000313" key="4">
    <source>
        <dbReference type="Proteomes" id="UP000030747"/>
    </source>
</evidence>
<evidence type="ECO:0000313" key="3">
    <source>
        <dbReference type="EMBL" id="CDJ37608.1"/>
    </source>
</evidence>
<keyword evidence="2" id="KW-1133">Transmembrane helix</keyword>
<keyword evidence="4" id="KW-1185">Reference proteome</keyword>
<protein>
    <submittedName>
        <fullName evidence="3">Uncharacterized protein</fullName>
    </submittedName>
</protein>
<feature type="transmembrane region" description="Helical" evidence="2">
    <location>
        <begin position="338"/>
        <end position="356"/>
    </location>
</feature>
<dbReference type="OrthoDB" id="10480033at2759"/>
<dbReference type="RefSeq" id="XP_013228446.1">
    <property type="nucleotide sequence ID" value="XM_013372992.1"/>
</dbReference>
<dbReference type="VEuPathDB" id="ToxoDB:ETH2_1369500"/>
<feature type="transmembrane region" description="Helical" evidence="2">
    <location>
        <begin position="141"/>
        <end position="169"/>
    </location>
</feature>
<reference evidence="3" key="1">
    <citation type="submission" date="2013-10" db="EMBL/GenBank/DDBJ databases">
        <title>Genomic analysis of the causative agents of coccidiosis in chickens.</title>
        <authorList>
            <person name="Reid A.J."/>
            <person name="Blake D."/>
            <person name="Billington K."/>
            <person name="Browne H."/>
            <person name="Dunn M."/>
            <person name="Hung S."/>
            <person name="Kawahara F."/>
            <person name="Miranda-Saavedra D."/>
            <person name="Mourier T."/>
            <person name="Nagra H."/>
            <person name="Otto T.D."/>
            <person name="Rawlings N."/>
            <person name="Sanchez A."/>
            <person name="Sanders M."/>
            <person name="Subramaniam C."/>
            <person name="Tay Y."/>
            <person name="Dear P."/>
            <person name="Doerig C."/>
            <person name="Gruber A."/>
            <person name="Parkinson J."/>
            <person name="Shirley M."/>
            <person name="Wan K.L."/>
            <person name="Berriman M."/>
            <person name="Tomley F."/>
            <person name="Pain A."/>
        </authorList>
    </citation>
    <scope>NUCLEOTIDE SEQUENCE [LARGE SCALE GENOMIC DNA]</scope>
    <source>
        <strain evidence="3">Houghton</strain>
    </source>
</reference>